<dbReference type="AlphaFoldDB" id="A0A7I8J7A8"/>
<feature type="chain" id="PRO_5029605959" evidence="2">
    <location>
        <begin position="34"/>
        <end position="73"/>
    </location>
</feature>
<keyword evidence="1" id="KW-0812">Transmembrane</keyword>
<reference evidence="3 4" key="1">
    <citation type="submission" date="2019-12" db="EMBL/GenBank/DDBJ databases">
        <authorList>
            <person name="Scholz U."/>
            <person name="Mascher M."/>
            <person name="Fiebig A."/>
        </authorList>
    </citation>
    <scope>NUCLEOTIDE SEQUENCE</scope>
</reference>
<dbReference type="EMBL" id="LR743596">
    <property type="protein sequence ID" value="CAA2626818.1"/>
    <property type="molecule type" value="Genomic_DNA"/>
</dbReference>
<keyword evidence="4" id="KW-1185">Reference proteome</keyword>
<dbReference type="EMBL" id="CACRZD030000009">
    <property type="protein sequence ID" value="CAA6666116.1"/>
    <property type="molecule type" value="Genomic_DNA"/>
</dbReference>
<evidence type="ECO:0000313" key="3">
    <source>
        <dbReference type="EMBL" id="CAA2626818.1"/>
    </source>
</evidence>
<feature type="signal peptide" evidence="2">
    <location>
        <begin position="1"/>
        <end position="33"/>
    </location>
</feature>
<sequence length="73" mass="7367">MAAGRSTRAALALSQMMMVVLFVVLSLARGALGADAPAPGPGPIAGMACLRQPPAAAFLAPAVLLLLLGYLRH</sequence>
<gene>
    <name evidence="3" type="ORF">SI7747_09012505</name>
</gene>
<keyword evidence="1" id="KW-0472">Membrane</keyword>
<proteinExistence type="predicted"/>
<feature type="transmembrane region" description="Helical" evidence="1">
    <location>
        <begin position="52"/>
        <end position="71"/>
    </location>
</feature>
<dbReference type="Proteomes" id="UP001189122">
    <property type="component" value="Unassembled WGS sequence"/>
</dbReference>
<protein>
    <submittedName>
        <fullName evidence="3">Uncharacterized protein</fullName>
    </submittedName>
</protein>
<evidence type="ECO:0000256" key="2">
    <source>
        <dbReference type="SAM" id="SignalP"/>
    </source>
</evidence>
<organism evidence="3">
    <name type="scientific">Spirodela intermedia</name>
    <name type="common">Intermediate duckweed</name>
    <dbReference type="NCBI Taxonomy" id="51605"/>
    <lineage>
        <taxon>Eukaryota</taxon>
        <taxon>Viridiplantae</taxon>
        <taxon>Streptophyta</taxon>
        <taxon>Embryophyta</taxon>
        <taxon>Tracheophyta</taxon>
        <taxon>Spermatophyta</taxon>
        <taxon>Magnoliopsida</taxon>
        <taxon>Liliopsida</taxon>
        <taxon>Araceae</taxon>
        <taxon>Lemnoideae</taxon>
        <taxon>Spirodela</taxon>
    </lineage>
</organism>
<evidence type="ECO:0000313" key="4">
    <source>
        <dbReference type="Proteomes" id="UP001189122"/>
    </source>
</evidence>
<keyword evidence="2" id="KW-0732">Signal</keyword>
<evidence type="ECO:0000256" key="1">
    <source>
        <dbReference type="SAM" id="Phobius"/>
    </source>
</evidence>
<name>A0A7I8J7A8_SPIIN</name>
<accession>A0A7I8J7A8</accession>
<keyword evidence="1" id="KW-1133">Transmembrane helix</keyword>